<dbReference type="InterPro" id="IPR002509">
    <property type="entry name" value="NODB_dom"/>
</dbReference>
<feature type="signal peptide" evidence="1">
    <location>
        <begin position="1"/>
        <end position="18"/>
    </location>
</feature>
<dbReference type="GO" id="GO:0016810">
    <property type="term" value="F:hydrolase activity, acting on carbon-nitrogen (but not peptide) bonds"/>
    <property type="evidence" value="ECO:0007669"/>
    <property type="project" value="InterPro"/>
</dbReference>
<dbReference type="AlphaFoldDB" id="A0A9W2ZE55"/>
<dbReference type="GeneID" id="106069833"/>
<dbReference type="GO" id="GO:0005975">
    <property type="term" value="P:carbohydrate metabolic process"/>
    <property type="evidence" value="ECO:0007669"/>
    <property type="project" value="InterPro"/>
</dbReference>
<dbReference type="Gene3D" id="3.20.20.370">
    <property type="entry name" value="Glycoside hydrolase/deacetylase"/>
    <property type="match status" value="1"/>
</dbReference>
<dbReference type="PANTHER" id="PTHR45985:SF3">
    <property type="entry name" value="CHITIN DEACETYLASE-LIKE 4"/>
    <property type="match status" value="1"/>
</dbReference>
<dbReference type="Proteomes" id="UP001165740">
    <property type="component" value="Chromosome 18"/>
</dbReference>
<feature type="chain" id="PRO_5040828135" evidence="1">
    <location>
        <begin position="19"/>
        <end position="436"/>
    </location>
</feature>
<name>A0A9W2ZE55_BIOGL</name>
<accession>A0A9W2ZE55</accession>
<evidence type="ECO:0000256" key="1">
    <source>
        <dbReference type="SAM" id="SignalP"/>
    </source>
</evidence>
<dbReference type="InterPro" id="IPR011330">
    <property type="entry name" value="Glyco_hydro/deAcase_b/a-brl"/>
</dbReference>
<dbReference type="RefSeq" id="XP_055873287.1">
    <property type="nucleotide sequence ID" value="XM_056017312.1"/>
</dbReference>
<evidence type="ECO:0000313" key="4">
    <source>
        <dbReference type="RefSeq" id="XP_055873287.1"/>
    </source>
</evidence>
<proteinExistence type="predicted"/>
<keyword evidence="3" id="KW-1185">Reference proteome</keyword>
<reference evidence="4" key="1">
    <citation type="submission" date="2025-08" db="UniProtKB">
        <authorList>
            <consortium name="RefSeq"/>
        </authorList>
    </citation>
    <scope>IDENTIFICATION</scope>
</reference>
<keyword evidence="1" id="KW-0732">Signal</keyword>
<organism evidence="3 4">
    <name type="scientific">Biomphalaria glabrata</name>
    <name type="common">Bloodfluke planorb</name>
    <name type="synonym">Freshwater snail</name>
    <dbReference type="NCBI Taxonomy" id="6526"/>
    <lineage>
        <taxon>Eukaryota</taxon>
        <taxon>Metazoa</taxon>
        <taxon>Spiralia</taxon>
        <taxon>Lophotrochozoa</taxon>
        <taxon>Mollusca</taxon>
        <taxon>Gastropoda</taxon>
        <taxon>Heterobranchia</taxon>
        <taxon>Euthyneura</taxon>
        <taxon>Panpulmonata</taxon>
        <taxon>Hygrophila</taxon>
        <taxon>Lymnaeoidea</taxon>
        <taxon>Planorbidae</taxon>
        <taxon>Biomphalaria</taxon>
    </lineage>
</organism>
<evidence type="ECO:0000313" key="3">
    <source>
        <dbReference type="Proteomes" id="UP001165740"/>
    </source>
</evidence>
<feature type="domain" description="NodB homology" evidence="2">
    <location>
        <begin position="143"/>
        <end position="262"/>
    </location>
</feature>
<protein>
    <submittedName>
        <fullName evidence="4">Chitin deacetylase 7-like</fullName>
    </submittedName>
</protein>
<sequence length="436" mass="49431">MSFKVIVFSCLMLSTAAAVCYNAATSNGVRNLQDNEYACKALEAGESSAELGRNVWRCVSGMLTNVTCNSLRWDNQNKICNWPQAFNCDPDQAFSQVPTKPVSDASTTSTTTPAPIAKCSPSNCDIPNCFCYGSRPNITLEETPQFVLLTFDDAVTISVYSSVYRKLLIDNYWNLYNPNNCSIKSTFFITHNYTDYSLVQTLYDYGHEIADHTVNHVSNTDLYSEVYSEIVGLRDLIVNKTKIKPNDIKGFRSPYLKIMGDTQYDVLRSNQFLYDSTITNIELQVGRRPLWPFTLDYPIDDNGCPNRPCPARQHPGLWEIPMNSWVGSNGFSCGMIDGCTVKGNDFTGTVDDFVAYYRNNFNKFYAQRVPMHLFSHASMFLKYETALEALGIFLQEILALGDVWLVTPSKLIFWMQNPISYNWLKYTNYSCIAEEE</sequence>
<dbReference type="PANTHER" id="PTHR45985">
    <property type="match status" value="1"/>
</dbReference>
<gene>
    <name evidence="4" type="primary">LOC106069833</name>
</gene>
<dbReference type="SUPFAM" id="SSF88713">
    <property type="entry name" value="Glycoside hydrolase/deacetylase"/>
    <property type="match status" value="1"/>
</dbReference>
<dbReference type="Pfam" id="PF01522">
    <property type="entry name" value="Polysacc_deac_1"/>
    <property type="match status" value="1"/>
</dbReference>
<dbReference type="InterPro" id="IPR052740">
    <property type="entry name" value="CE4"/>
</dbReference>
<dbReference type="OrthoDB" id="504708at2759"/>
<evidence type="ECO:0000259" key="2">
    <source>
        <dbReference type="Pfam" id="PF01522"/>
    </source>
</evidence>
<dbReference type="OMA" id="FKPWSCE"/>